<name>A0A841J3L1_9SPHN</name>
<gene>
    <name evidence="3" type="ORF">FHS92_003327</name>
</gene>
<dbReference type="PROSITE" id="PS51898">
    <property type="entry name" value="TYR_RECOMBINASE"/>
    <property type="match status" value="1"/>
</dbReference>
<dbReference type="AlphaFoldDB" id="A0A841J3L1"/>
<organism evidence="3 4">
    <name type="scientific">Sphingobium subterraneum</name>
    <dbReference type="NCBI Taxonomy" id="627688"/>
    <lineage>
        <taxon>Bacteria</taxon>
        <taxon>Pseudomonadati</taxon>
        <taxon>Pseudomonadota</taxon>
        <taxon>Alphaproteobacteria</taxon>
        <taxon>Sphingomonadales</taxon>
        <taxon>Sphingomonadaceae</taxon>
        <taxon>Sphingobium</taxon>
    </lineage>
</organism>
<dbReference type="GO" id="GO:0015074">
    <property type="term" value="P:DNA integration"/>
    <property type="evidence" value="ECO:0007669"/>
    <property type="project" value="InterPro"/>
</dbReference>
<dbReference type="EMBL" id="JACIJP010000009">
    <property type="protein sequence ID" value="MBB6125563.1"/>
    <property type="molecule type" value="Genomic_DNA"/>
</dbReference>
<dbReference type="Pfam" id="PF00589">
    <property type="entry name" value="Phage_integrase"/>
    <property type="match status" value="1"/>
</dbReference>
<evidence type="ECO:0000259" key="2">
    <source>
        <dbReference type="PROSITE" id="PS51898"/>
    </source>
</evidence>
<dbReference type="InterPro" id="IPR011010">
    <property type="entry name" value="DNA_brk_join_enz"/>
</dbReference>
<evidence type="ECO:0000313" key="3">
    <source>
        <dbReference type="EMBL" id="MBB6125563.1"/>
    </source>
</evidence>
<dbReference type="SUPFAM" id="SSF56349">
    <property type="entry name" value="DNA breaking-rejoining enzymes"/>
    <property type="match status" value="1"/>
</dbReference>
<dbReference type="GO" id="GO:0006310">
    <property type="term" value="P:DNA recombination"/>
    <property type="evidence" value="ECO:0007669"/>
    <property type="project" value="UniProtKB-KW"/>
</dbReference>
<dbReference type="InterPro" id="IPR002104">
    <property type="entry name" value="Integrase_catalytic"/>
</dbReference>
<feature type="domain" description="Tyr recombinase" evidence="2">
    <location>
        <begin position="1"/>
        <end position="139"/>
    </location>
</feature>
<dbReference type="InterPro" id="IPR013762">
    <property type="entry name" value="Integrase-like_cat_sf"/>
</dbReference>
<evidence type="ECO:0000256" key="1">
    <source>
        <dbReference type="ARBA" id="ARBA00023172"/>
    </source>
</evidence>
<comment type="caution">
    <text evidence="3">The sequence shown here is derived from an EMBL/GenBank/DDBJ whole genome shotgun (WGS) entry which is preliminary data.</text>
</comment>
<protein>
    <submittedName>
        <fullName evidence="3">Site-specific recombinase XerC</fullName>
    </submittedName>
</protein>
<keyword evidence="1" id="KW-0233">DNA recombination</keyword>
<evidence type="ECO:0000313" key="4">
    <source>
        <dbReference type="Proteomes" id="UP000552700"/>
    </source>
</evidence>
<keyword evidence="4" id="KW-1185">Reference proteome</keyword>
<dbReference type="GO" id="GO:0003677">
    <property type="term" value="F:DNA binding"/>
    <property type="evidence" value="ECO:0007669"/>
    <property type="project" value="InterPro"/>
</dbReference>
<sequence>MRSLLEACSDDLPGLRDRALLSLAYDTGLRAAELVAVQIADVIEALDPEARLLSVHRSKGDQEGEGATAFLSPRTVRAVVAWTKAAAIIDGPLFRRVNVRRFKEMAAVKGRRIDSISGRERWDLRKTLLKPASAGAGRI</sequence>
<dbReference type="Gene3D" id="1.10.443.10">
    <property type="entry name" value="Intergrase catalytic core"/>
    <property type="match status" value="1"/>
</dbReference>
<reference evidence="3 4" key="1">
    <citation type="submission" date="2020-08" db="EMBL/GenBank/DDBJ databases">
        <title>Genomic Encyclopedia of Type Strains, Phase IV (KMG-IV): sequencing the most valuable type-strain genomes for metagenomic binning, comparative biology and taxonomic classification.</title>
        <authorList>
            <person name="Goeker M."/>
        </authorList>
    </citation>
    <scope>NUCLEOTIDE SEQUENCE [LARGE SCALE GENOMIC DNA]</scope>
    <source>
        <strain evidence="3 4">DSM 102255</strain>
    </source>
</reference>
<accession>A0A841J3L1</accession>
<proteinExistence type="predicted"/>
<dbReference type="Proteomes" id="UP000552700">
    <property type="component" value="Unassembled WGS sequence"/>
</dbReference>